<dbReference type="PANTHER" id="PTHR36449">
    <property type="entry name" value="ACETYLTRANSFERASE-RELATED"/>
    <property type="match status" value="1"/>
</dbReference>
<keyword evidence="1" id="KW-0808">Transferase</keyword>
<dbReference type="EMBL" id="ACYH01000041">
    <property type="protein sequence ID" value="EEV20039.1"/>
    <property type="molecule type" value="Genomic_DNA"/>
</dbReference>
<comment type="caution">
    <text evidence="3">The sequence shown here is derived from an EMBL/GenBank/DDBJ whole genome shotgun (WGS) entry which is preliminary data.</text>
</comment>
<dbReference type="OrthoDB" id="9802211at2"/>
<sequence length="201" mass="22799">MHSLAKTTDYKIHRLSELLAIENGEAYFNSVVKVFKSQNKDVESFLKTKAVQATKLNTATTYLVYVERSAIKIDLVGYFSLAMKMLTLKKSSLSKSSIRIISRFGYYDDDSESYKVPAILIAQFGRNFSEESLSIPGTDLMAITLHQVQTILALLSGKTVFLESEKKQKLINFYIENGFTVLDNDVLSKNKKELIQLYKLL</sequence>
<evidence type="ECO:0000313" key="3">
    <source>
        <dbReference type="EMBL" id="EEV20039.1"/>
    </source>
</evidence>
<accession>C8PRB4</accession>
<name>C8PRB4_9SPIR</name>
<dbReference type="Gene3D" id="3.40.630.30">
    <property type="match status" value="1"/>
</dbReference>
<dbReference type="eggNOG" id="ENOG502Z9XZ">
    <property type="taxonomic scope" value="Bacteria"/>
</dbReference>
<dbReference type="PANTHER" id="PTHR36449:SF1">
    <property type="entry name" value="ACETYLTRANSFERASE"/>
    <property type="match status" value="1"/>
</dbReference>
<dbReference type="GO" id="GO:0016746">
    <property type="term" value="F:acyltransferase activity"/>
    <property type="evidence" value="ECO:0007669"/>
    <property type="project" value="UniProtKB-KW"/>
</dbReference>
<gene>
    <name evidence="3" type="ORF">TREVI0001_0805</name>
</gene>
<dbReference type="RefSeq" id="WP_006189075.1">
    <property type="nucleotide sequence ID" value="NZ_ACYH01000041.1"/>
</dbReference>
<keyword evidence="2" id="KW-0012">Acyltransferase</keyword>
<dbReference type="GeneID" id="301462406"/>
<dbReference type="STRING" id="596324.TREVI0001_0805"/>
<reference evidence="3 4" key="1">
    <citation type="submission" date="2009-07" db="EMBL/GenBank/DDBJ databases">
        <authorList>
            <person name="Madupu R."/>
            <person name="Sebastian Y."/>
            <person name="Durkin A.S."/>
            <person name="Torralba M."/>
            <person name="Methe B."/>
            <person name="Sutton G.G."/>
            <person name="Strausberg R.L."/>
            <person name="Nelson K.E."/>
        </authorList>
    </citation>
    <scope>NUCLEOTIDE SEQUENCE [LARGE SCALE GENOMIC DNA]</scope>
    <source>
        <strain evidence="3 4">ATCC 35580</strain>
    </source>
</reference>
<protein>
    <submittedName>
        <fullName evidence="3">Uncharacterized protein</fullName>
    </submittedName>
</protein>
<evidence type="ECO:0000256" key="1">
    <source>
        <dbReference type="ARBA" id="ARBA00022679"/>
    </source>
</evidence>
<evidence type="ECO:0000313" key="4">
    <source>
        <dbReference type="Proteomes" id="UP000004509"/>
    </source>
</evidence>
<dbReference type="AlphaFoldDB" id="C8PRB4"/>
<evidence type="ECO:0000256" key="2">
    <source>
        <dbReference type="ARBA" id="ARBA00023315"/>
    </source>
</evidence>
<dbReference type="Proteomes" id="UP000004509">
    <property type="component" value="Unassembled WGS sequence"/>
</dbReference>
<proteinExistence type="predicted"/>
<organism evidence="3 4">
    <name type="scientific">Treponema vincentii ATCC 35580</name>
    <dbReference type="NCBI Taxonomy" id="596324"/>
    <lineage>
        <taxon>Bacteria</taxon>
        <taxon>Pseudomonadati</taxon>
        <taxon>Spirochaetota</taxon>
        <taxon>Spirochaetia</taxon>
        <taxon>Spirochaetales</taxon>
        <taxon>Treponemataceae</taxon>
        <taxon>Treponema</taxon>
    </lineage>
</organism>